<name>A0A2M6R922_9BACT</name>
<feature type="domain" description="Helicase ATP-binding" evidence="9">
    <location>
        <begin position="286"/>
        <end position="439"/>
    </location>
</feature>
<evidence type="ECO:0000256" key="6">
    <source>
        <dbReference type="ARBA" id="ARBA00023125"/>
    </source>
</evidence>
<dbReference type="InterPro" id="IPR027417">
    <property type="entry name" value="P-loop_NTPase"/>
</dbReference>
<keyword evidence="5" id="KW-0067">ATP-binding</keyword>
<gene>
    <name evidence="11" type="ORF">COT79_01325</name>
</gene>
<evidence type="ECO:0000256" key="7">
    <source>
        <dbReference type="ARBA" id="ARBA00023204"/>
    </source>
</evidence>
<dbReference type="GO" id="GO:0003677">
    <property type="term" value="F:DNA binding"/>
    <property type="evidence" value="ECO:0007669"/>
    <property type="project" value="UniProtKB-KW"/>
</dbReference>
<feature type="domain" description="Helicase C-terminal" evidence="10">
    <location>
        <begin position="481"/>
        <end position="625"/>
    </location>
</feature>
<dbReference type="GO" id="GO:0003678">
    <property type="term" value="F:DNA helicase activity"/>
    <property type="evidence" value="ECO:0007669"/>
    <property type="project" value="TreeGrafter"/>
</dbReference>
<dbReference type="PANTHER" id="PTHR47964:SF1">
    <property type="entry name" value="ATP-DEPENDENT DNA HELICASE HOMOLOG RECG, CHLOROPLASTIC"/>
    <property type="match status" value="1"/>
</dbReference>
<dbReference type="PROSITE" id="PS51192">
    <property type="entry name" value="HELICASE_ATP_BIND_1"/>
    <property type="match status" value="1"/>
</dbReference>
<dbReference type="Pfam" id="PF00271">
    <property type="entry name" value="Helicase_C"/>
    <property type="match status" value="1"/>
</dbReference>
<evidence type="ECO:0000256" key="2">
    <source>
        <dbReference type="ARBA" id="ARBA00022763"/>
    </source>
</evidence>
<dbReference type="EMBL" id="PEZX01000021">
    <property type="protein sequence ID" value="PIS07052.1"/>
    <property type="molecule type" value="Genomic_DNA"/>
</dbReference>
<keyword evidence="6" id="KW-0238">DNA-binding</keyword>
<dbReference type="PROSITE" id="PS51194">
    <property type="entry name" value="HELICASE_CTER"/>
    <property type="match status" value="1"/>
</dbReference>
<keyword evidence="2" id="KW-0227">DNA damage</keyword>
<dbReference type="GO" id="GO:0005524">
    <property type="term" value="F:ATP binding"/>
    <property type="evidence" value="ECO:0007669"/>
    <property type="project" value="UniProtKB-KW"/>
</dbReference>
<organism evidence="11 12">
    <name type="scientific">Candidatus Berkelbacteria bacterium CG10_big_fil_rev_8_21_14_0_10_43_14</name>
    <dbReference type="NCBI Taxonomy" id="1974515"/>
    <lineage>
        <taxon>Bacteria</taxon>
        <taxon>Candidatus Berkelbacteria</taxon>
    </lineage>
</organism>
<dbReference type="SUPFAM" id="SSF50249">
    <property type="entry name" value="Nucleic acid-binding proteins"/>
    <property type="match status" value="1"/>
</dbReference>
<dbReference type="InterPro" id="IPR045562">
    <property type="entry name" value="RecG_dom3_C"/>
</dbReference>
<dbReference type="PANTHER" id="PTHR47964">
    <property type="entry name" value="ATP-DEPENDENT DNA HELICASE HOMOLOG RECG, CHLOROPLASTIC"/>
    <property type="match status" value="1"/>
</dbReference>
<keyword evidence="4 11" id="KW-0347">Helicase</keyword>
<keyword evidence="1" id="KW-0547">Nucleotide-binding</keyword>
<keyword evidence="3" id="KW-0378">Hydrolase</keyword>
<comment type="caution">
    <text evidence="11">The sequence shown here is derived from an EMBL/GenBank/DDBJ whole genome shotgun (WGS) entry which is preliminary data.</text>
</comment>
<dbReference type="InterPro" id="IPR014001">
    <property type="entry name" value="Helicase_ATP-bd"/>
</dbReference>
<accession>A0A2M6R922</accession>
<reference evidence="12" key="1">
    <citation type="submission" date="2017-09" db="EMBL/GenBank/DDBJ databases">
        <title>Depth-based differentiation of microbial function through sediment-hosted aquifers and enrichment of novel symbionts in the deep terrestrial subsurface.</title>
        <authorList>
            <person name="Probst A.J."/>
            <person name="Ladd B."/>
            <person name="Jarett J.K."/>
            <person name="Geller-Mcgrath D.E."/>
            <person name="Sieber C.M.K."/>
            <person name="Emerson J.B."/>
            <person name="Anantharaman K."/>
            <person name="Thomas B.C."/>
            <person name="Malmstrom R."/>
            <person name="Stieglmeier M."/>
            <person name="Klingl A."/>
            <person name="Woyke T."/>
            <person name="Ryan C.M."/>
            <person name="Banfield J.F."/>
        </authorList>
    </citation>
    <scope>NUCLEOTIDE SEQUENCE [LARGE SCALE GENOMIC DNA]</scope>
</reference>
<dbReference type="SMART" id="SM00487">
    <property type="entry name" value="DEXDc"/>
    <property type="match status" value="1"/>
</dbReference>
<dbReference type="Pfam" id="PF00270">
    <property type="entry name" value="DEAD"/>
    <property type="match status" value="1"/>
</dbReference>
<dbReference type="Gene3D" id="2.40.50.140">
    <property type="entry name" value="Nucleic acid-binding proteins"/>
    <property type="match status" value="1"/>
</dbReference>
<dbReference type="AlphaFoldDB" id="A0A2M6R922"/>
<proteinExistence type="predicted"/>
<dbReference type="SUPFAM" id="SSF52540">
    <property type="entry name" value="P-loop containing nucleoside triphosphate hydrolases"/>
    <property type="match status" value="2"/>
</dbReference>
<evidence type="ECO:0000256" key="1">
    <source>
        <dbReference type="ARBA" id="ARBA00022741"/>
    </source>
</evidence>
<evidence type="ECO:0000256" key="5">
    <source>
        <dbReference type="ARBA" id="ARBA00022840"/>
    </source>
</evidence>
<dbReference type="InterPro" id="IPR012340">
    <property type="entry name" value="NA-bd_OB-fold"/>
</dbReference>
<dbReference type="Gene3D" id="3.40.50.300">
    <property type="entry name" value="P-loop containing nucleotide triphosphate hydrolases"/>
    <property type="match status" value="2"/>
</dbReference>
<dbReference type="GO" id="GO:0006281">
    <property type="term" value="P:DNA repair"/>
    <property type="evidence" value="ECO:0007669"/>
    <property type="project" value="UniProtKB-KW"/>
</dbReference>
<dbReference type="InterPro" id="IPR047112">
    <property type="entry name" value="RecG/Mfd"/>
</dbReference>
<evidence type="ECO:0000256" key="3">
    <source>
        <dbReference type="ARBA" id="ARBA00022801"/>
    </source>
</evidence>
<evidence type="ECO:0000256" key="8">
    <source>
        <dbReference type="ARBA" id="ARBA00049819"/>
    </source>
</evidence>
<evidence type="ECO:0000259" key="10">
    <source>
        <dbReference type="PROSITE" id="PS51194"/>
    </source>
</evidence>
<dbReference type="InterPro" id="IPR033454">
    <property type="entry name" value="RecG_wedge"/>
</dbReference>
<evidence type="ECO:0000256" key="4">
    <source>
        <dbReference type="ARBA" id="ARBA00022806"/>
    </source>
</evidence>
<evidence type="ECO:0000259" key="9">
    <source>
        <dbReference type="PROSITE" id="PS51192"/>
    </source>
</evidence>
<evidence type="ECO:0000313" key="12">
    <source>
        <dbReference type="Proteomes" id="UP000231162"/>
    </source>
</evidence>
<dbReference type="InterPro" id="IPR011545">
    <property type="entry name" value="DEAD/DEAH_box_helicase_dom"/>
</dbReference>
<dbReference type="GO" id="GO:0016787">
    <property type="term" value="F:hydrolase activity"/>
    <property type="evidence" value="ECO:0007669"/>
    <property type="project" value="UniProtKB-KW"/>
</dbReference>
<dbReference type="SMART" id="SM00490">
    <property type="entry name" value="HELICc"/>
    <property type="match status" value="1"/>
</dbReference>
<dbReference type="CDD" id="cd04488">
    <property type="entry name" value="RecG_wedge_OBF"/>
    <property type="match status" value="1"/>
</dbReference>
<protein>
    <recommendedName>
        <fullName evidence="8">Probable DNA 3'-5' helicase RecG</fullName>
    </recommendedName>
</protein>
<dbReference type="Pfam" id="PF19833">
    <property type="entry name" value="RecG_dom3_C"/>
    <property type="match status" value="1"/>
</dbReference>
<dbReference type="Pfam" id="PF17191">
    <property type="entry name" value="RecG_wedge"/>
    <property type="match status" value="1"/>
</dbReference>
<sequence>MSAFPRSFLTHHLLFCNHTSIMDLKTSISHIAGVGPAYDAVFKKHGIYCVNDLLWNIPYRYIDATSPTPILHCQLDTSVVIRGVVRSVRSYSTARRHIGVVEAICADETGEIPIIWFNQPYIQRTLHEGDSIIVFGKVRYDFSARRKTLTSPLLLKKTALLPVYHESKRLTSVGIRKIVTSVIDQCSPATDPLPPPYLQKYSLMGLWQSLKEVHLPTSNALLVRAQHRLALEELIRVSCQLRLQRPKHSDAPACTLDIPLIKKCIAHLPFTLTSAQKIAAWQIMQDVARSTPMRRLLMGDVGSGKTVVAALVSLVAARSGYQSLWLAPTEVLVGQHVKTLSDIGKPLGLTIGVYTRTNKKADFENNDIIVGTHALLNTAIPYSRVGLVVVDEQHRFGVKQRAHLASLTHPTPHLLSMTATPIPRSLALTLYGDLDISLIAEQPLHRKKIETHIIHHTKREKAYEYIRATIAKGHQAYIVVPRVDLVENIPESLFDTDTKSVKAEYERLKKDVFPNFRIGILHGKLTSKIKLETMEKFKKGLLDICVTTTVIEVGIDVPNATVMMIENAEQFGLAQLHQLRGRVGRSTFQSYCLCISSIDDAQTSRRLTALTTCDNGFELADIDLRLRGPGALTGLQQSGFPMLKLARLSDAPLLHKAREIVDNLIRDGIPDDYKATMTDAPLHGE</sequence>
<keyword evidence="7" id="KW-0234">DNA repair</keyword>
<evidence type="ECO:0000313" key="11">
    <source>
        <dbReference type="EMBL" id="PIS07052.1"/>
    </source>
</evidence>
<dbReference type="Proteomes" id="UP000231162">
    <property type="component" value="Unassembled WGS sequence"/>
</dbReference>
<dbReference type="InterPro" id="IPR001650">
    <property type="entry name" value="Helicase_C-like"/>
</dbReference>